<comment type="caution">
    <text evidence="1">The sequence shown here is derived from an EMBL/GenBank/DDBJ whole genome shotgun (WGS) entry which is preliminary data.</text>
</comment>
<proteinExistence type="predicted"/>
<reference evidence="1" key="1">
    <citation type="journal article" date="2015" name="Nature">
        <title>Complex archaea that bridge the gap between prokaryotes and eukaryotes.</title>
        <authorList>
            <person name="Spang A."/>
            <person name="Saw J.H."/>
            <person name="Jorgensen S.L."/>
            <person name="Zaremba-Niedzwiedzka K."/>
            <person name="Martijn J."/>
            <person name="Lind A.E."/>
            <person name="van Eijk R."/>
            <person name="Schleper C."/>
            <person name="Guy L."/>
            <person name="Ettema T.J."/>
        </authorList>
    </citation>
    <scope>NUCLEOTIDE SEQUENCE</scope>
</reference>
<dbReference type="SUPFAM" id="SSF56672">
    <property type="entry name" value="DNA/RNA polymerases"/>
    <property type="match status" value="1"/>
</dbReference>
<dbReference type="EMBL" id="LAZR01002454">
    <property type="protein sequence ID" value="KKN29831.1"/>
    <property type="molecule type" value="Genomic_DNA"/>
</dbReference>
<evidence type="ECO:0000313" key="1">
    <source>
        <dbReference type="EMBL" id="KKN29831.1"/>
    </source>
</evidence>
<organism evidence="1">
    <name type="scientific">marine sediment metagenome</name>
    <dbReference type="NCBI Taxonomy" id="412755"/>
    <lineage>
        <taxon>unclassified sequences</taxon>
        <taxon>metagenomes</taxon>
        <taxon>ecological metagenomes</taxon>
    </lineage>
</organism>
<dbReference type="InterPro" id="IPR043502">
    <property type="entry name" value="DNA/RNA_pol_sf"/>
</dbReference>
<sequence>MRYTKVKRNPFLLGAKMLDHVVKEDAYNTPPYETILQTPKRKFPYISKIGRDLVGFHAEHSHKGNLLSLRFSDGRNLVADDLLLPAEGLVRENDNGLTYVSLDSEHLDIIVKCFGERVCRELLEKGHSWKDGVSIWYTSCLSLTLRRGKDTVRFYGLSSWAKGGHVPSLLNLAGISIPQNLDQQATKAEEVGWKLLHVIEPHLPPATMDLSSPSTLTTEFLLDDFNKLSIRDVPPEAQQLAYECLHAPWIEMLQMGTAHDSYDYDLNSAYPFEIARLLNIDRIGGDWKEVDEYNPRATYGFYRALINIKPHAISPIRFRKHFSLYSPYGSWIGYITQGEIGFLKRTGLGDVQVFHGWTFVPKERLTPFRATFERLLNLRQRMREEGDQLSASLLKLATARACGKFLQRIPKVNKIIEAGQVFCPIYACEVMTQTKLRLAELAWKQRKDVMSITVDGLLMSKSLRGPIDTGLKTEASGVASTVFAPLIAHVPGKLSQFDLLDHIERYPNARYLDFGSERRLTMIEALDSDNFYDAGKTIYVPMTLSMWHYNKRYWGDGLPRRSGDLLTGNWKSAPLMVEEIMLRRERR</sequence>
<accession>A0A0F9RY34</accession>
<protein>
    <submittedName>
        <fullName evidence="1">Uncharacterized protein</fullName>
    </submittedName>
</protein>
<dbReference type="AlphaFoldDB" id="A0A0F9RY34"/>
<gene>
    <name evidence="1" type="ORF">LCGC14_0839990</name>
</gene>
<name>A0A0F9RY34_9ZZZZ</name>